<organism evidence="2 3">
    <name type="scientific">Okeania hirsuta</name>
    <dbReference type="NCBI Taxonomy" id="1458930"/>
    <lineage>
        <taxon>Bacteria</taxon>
        <taxon>Bacillati</taxon>
        <taxon>Cyanobacteriota</taxon>
        <taxon>Cyanophyceae</taxon>
        <taxon>Oscillatoriophycideae</taxon>
        <taxon>Oscillatoriales</taxon>
        <taxon>Microcoleaceae</taxon>
        <taxon>Okeania</taxon>
    </lineage>
</organism>
<protein>
    <submittedName>
        <fullName evidence="2">GAF domain-containing protein</fullName>
    </submittedName>
</protein>
<feature type="domain" description="GAF" evidence="1">
    <location>
        <begin position="13"/>
        <end position="146"/>
    </location>
</feature>
<evidence type="ECO:0000259" key="1">
    <source>
        <dbReference type="Pfam" id="PF13185"/>
    </source>
</evidence>
<name>A0A3N6NWK4_9CYAN</name>
<sequence length="154" mass="17747">MEKSIRQIPVTHLEDTLSKICKLTDFHYGEIWLPNRENNLLELSPYYHIVGGNYQDNLEKFHLCSQDFIISEGEGLPGRVWLYKQPEWILNVSVESEGYFLRNQIAKAFGVITGFAIPMIIEEKVLMILAFFACDIRSYSSDILALAMDATIHF</sequence>
<dbReference type="InterPro" id="IPR029016">
    <property type="entry name" value="GAF-like_dom_sf"/>
</dbReference>
<dbReference type="OrthoDB" id="315417at2"/>
<dbReference type="EMBL" id="RCBY01000045">
    <property type="protein sequence ID" value="RQH45672.1"/>
    <property type="molecule type" value="Genomic_DNA"/>
</dbReference>
<gene>
    <name evidence="2" type="ORF">D5R40_10485</name>
</gene>
<keyword evidence="3" id="KW-1185">Reference proteome</keyword>
<evidence type="ECO:0000313" key="3">
    <source>
        <dbReference type="Proteomes" id="UP000269154"/>
    </source>
</evidence>
<dbReference type="Proteomes" id="UP000269154">
    <property type="component" value="Unassembled WGS sequence"/>
</dbReference>
<reference evidence="2 3" key="1">
    <citation type="journal article" date="2018" name="ACS Chem. Biol.">
        <title>Ketoreductase domain dysfunction expands chemodiversity: malyngamide biosynthesis in the cyanobacterium Okeania hirsuta.</title>
        <authorList>
            <person name="Moss N.A."/>
            <person name="Leao T."/>
            <person name="Rankin M."/>
            <person name="McCullough T.M."/>
            <person name="Qu P."/>
            <person name="Korobeynikov A."/>
            <person name="Smith J.L."/>
            <person name="Gerwick L."/>
            <person name="Gerwick W.H."/>
        </authorList>
    </citation>
    <scope>NUCLEOTIDE SEQUENCE [LARGE SCALE GENOMIC DNA]</scope>
    <source>
        <strain evidence="2 3">PAB10Feb10-1</strain>
    </source>
</reference>
<dbReference type="SUPFAM" id="SSF55781">
    <property type="entry name" value="GAF domain-like"/>
    <property type="match status" value="1"/>
</dbReference>
<dbReference type="Gene3D" id="3.30.450.40">
    <property type="match status" value="1"/>
</dbReference>
<dbReference type="RefSeq" id="WP_124143766.1">
    <property type="nucleotide sequence ID" value="NZ_CAWOKI010000366.1"/>
</dbReference>
<accession>A0A3N6NWK4</accession>
<comment type="caution">
    <text evidence="2">The sequence shown here is derived from an EMBL/GenBank/DDBJ whole genome shotgun (WGS) entry which is preliminary data.</text>
</comment>
<evidence type="ECO:0000313" key="2">
    <source>
        <dbReference type="EMBL" id="RQH45672.1"/>
    </source>
</evidence>
<dbReference type="InterPro" id="IPR003018">
    <property type="entry name" value="GAF"/>
</dbReference>
<dbReference type="Pfam" id="PF13185">
    <property type="entry name" value="GAF_2"/>
    <property type="match status" value="1"/>
</dbReference>
<proteinExistence type="predicted"/>
<dbReference type="AlphaFoldDB" id="A0A3N6NWK4"/>